<reference evidence="1" key="1">
    <citation type="submission" date="2020-07" db="EMBL/GenBank/DDBJ databases">
        <title>Huge and variable diversity of episymbiotic CPR bacteria and DPANN archaea in groundwater ecosystems.</title>
        <authorList>
            <person name="He C.Y."/>
            <person name="Keren R."/>
            <person name="Whittaker M."/>
            <person name="Farag I.F."/>
            <person name="Doudna J."/>
            <person name="Cate J.H.D."/>
            <person name="Banfield J.F."/>
        </authorList>
    </citation>
    <scope>NUCLEOTIDE SEQUENCE</scope>
    <source>
        <strain evidence="1">NC_groundwater_1482_Ag_S-0.65um_47_24</strain>
    </source>
</reference>
<dbReference type="AlphaFoldDB" id="A0A933LP83"/>
<proteinExistence type="predicted"/>
<name>A0A933LP83_UNCTE</name>
<dbReference type="EMBL" id="JACQWF010000028">
    <property type="protein sequence ID" value="MBI4594868.1"/>
    <property type="molecule type" value="Genomic_DNA"/>
</dbReference>
<evidence type="ECO:0000313" key="2">
    <source>
        <dbReference type="Proteomes" id="UP000772181"/>
    </source>
</evidence>
<comment type="caution">
    <text evidence="1">The sequence shown here is derived from an EMBL/GenBank/DDBJ whole genome shotgun (WGS) entry which is preliminary data.</text>
</comment>
<dbReference type="Proteomes" id="UP000772181">
    <property type="component" value="Unassembled WGS sequence"/>
</dbReference>
<gene>
    <name evidence="1" type="ORF">HY730_00645</name>
</gene>
<feature type="non-terminal residue" evidence="1">
    <location>
        <position position="1"/>
    </location>
</feature>
<accession>A0A933LP83</accession>
<sequence length="84" mass="9298">DKPRPGKPQALADSDKKLALTLKVKDPSLGCQAIADEIESEKAKKISHKTVERFLKFCGLLTFRGTGVKKTPHARKGKKTRKNL</sequence>
<evidence type="ECO:0000313" key="1">
    <source>
        <dbReference type="EMBL" id="MBI4594868.1"/>
    </source>
</evidence>
<organism evidence="1 2">
    <name type="scientific">Tectimicrobiota bacterium</name>
    <dbReference type="NCBI Taxonomy" id="2528274"/>
    <lineage>
        <taxon>Bacteria</taxon>
        <taxon>Pseudomonadati</taxon>
        <taxon>Nitrospinota/Tectimicrobiota group</taxon>
        <taxon>Candidatus Tectimicrobiota</taxon>
    </lineage>
</organism>
<protein>
    <submittedName>
        <fullName evidence="1">Helix-turn-helix domain-containing protein</fullName>
    </submittedName>
</protein>